<sequence>MKSKNGFYLVEKDGNDWKTKNYNEKKNHQISTNHLFVSDSEEANIVDIVRTSGEFMEDIFKANAPSKFTLCYFEKNMLQKLNWFTPAARFKFLRKDNHHKSVTYLASHIAS</sequence>
<dbReference type="Proteomes" id="UP001548189">
    <property type="component" value="Unassembled WGS sequence"/>
</dbReference>
<dbReference type="EMBL" id="JBEVCJ010000188">
    <property type="protein sequence ID" value="MET1257680.1"/>
    <property type="molecule type" value="Genomic_DNA"/>
</dbReference>
<dbReference type="RefSeq" id="WP_353898259.1">
    <property type="nucleotide sequence ID" value="NZ_JBEVCJ010000188.1"/>
</dbReference>
<organism evidence="1 2">
    <name type="scientific">Aliikangiella maris</name>
    <dbReference type="NCBI Taxonomy" id="3162458"/>
    <lineage>
        <taxon>Bacteria</taxon>
        <taxon>Pseudomonadati</taxon>
        <taxon>Pseudomonadota</taxon>
        <taxon>Gammaproteobacteria</taxon>
        <taxon>Oceanospirillales</taxon>
        <taxon>Pleioneaceae</taxon>
        <taxon>Aliikangiella</taxon>
    </lineage>
</organism>
<proteinExistence type="predicted"/>
<comment type="caution">
    <text evidence="1">The sequence shown here is derived from an EMBL/GenBank/DDBJ whole genome shotgun (WGS) entry which is preliminary data.</text>
</comment>
<gene>
    <name evidence="1" type="ORF">ABVT43_21290</name>
</gene>
<name>A0ABV2C0I5_9GAMM</name>
<evidence type="ECO:0000313" key="1">
    <source>
        <dbReference type="EMBL" id="MET1257680.1"/>
    </source>
</evidence>
<accession>A0ABV2C0I5</accession>
<protein>
    <submittedName>
        <fullName evidence="1">Uncharacterized protein</fullName>
    </submittedName>
</protein>
<keyword evidence="2" id="KW-1185">Reference proteome</keyword>
<reference evidence="1 2" key="1">
    <citation type="submission" date="2024-06" db="EMBL/GenBank/DDBJ databases">
        <authorList>
            <person name="Li F."/>
        </authorList>
    </citation>
    <scope>NUCLEOTIDE SEQUENCE [LARGE SCALE GENOMIC DNA]</scope>
    <source>
        <strain evidence="1 2">GXAS 311</strain>
    </source>
</reference>
<evidence type="ECO:0000313" key="2">
    <source>
        <dbReference type="Proteomes" id="UP001548189"/>
    </source>
</evidence>
<feature type="non-terminal residue" evidence="1">
    <location>
        <position position="111"/>
    </location>
</feature>